<name>X0XCH1_9ZZZZ</name>
<comment type="caution">
    <text evidence="1">The sequence shown here is derived from an EMBL/GenBank/DDBJ whole genome shotgun (WGS) entry which is preliminary data.</text>
</comment>
<sequence>MICPKCKSDDMRHEHDTAHGIVGTHMVGSERFTCSCGLHIDNKDDAEKIGLTFTVDT</sequence>
<accession>X0XCH1</accession>
<organism evidence="1">
    <name type="scientific">marine sediment metagenome</name>
    <dbReference type="NCBI Taxonomy" id="412755"/>
    <lineage>
        <taxon>unclassified sequences</taxon>
        <taxon>metagenomes</taxon>
        <taxon>ecological metagenomes</taxon>
    </lineage>
</organism>
<reference evidence="1" key="1">
    <citation type="journal article" date="2014" name="Front. Microbiol.">
        <title>High frequency of phylogenetically diverse reductive dehalogenase-homologous genes in deep subseafloor sedimentary metagenomes.</title>
        <authorList>
            <person name="Kawai M."/>
            <person name="Futagami T."/>
            <person name="Toyoda A."/>
            <person name="Takaki Y."/>
            <person name="Nishi S."/>
            <person name="Hori S."/>
            <person name="Arai W."/>
            <person name="Tsubouchi T."/>
            <person name="Morono Y."/>
            <person name="Uchiyama I."/>
            <person name="Ito T."/>
            <person name="Fujiyama A."/>
            <person name="Inagaki F."/>
            <person name="Takami H."/>
        </authorList>
    </citation>
    <scope>NUCLEOTIDE SEQUENCE</scope>
    <source>
        <strain evidence="1">Expedition CK06-06</strain>
    </source>
</reference>
<dbReference type="EMBL" id="BARS01041518">
    <property type="protein sequence ID" value="GAG33112.1"/>
    <property type="molecule type" value="Genomic_DNA"/>
</dbReference>
<gene>
    <name evidence="1" type="ORF">S01H1_63136</name>
</gene>
<dbReference type="AlphaFoldDB" id="X0XCH1"/>
<evidence type="ECO:0000313" key="1">
    <source>
        <dbReference type="EMBL" id="GAG33112.1"/>
    </source>
</evidence>
<proteinExistence type="predicted"/>
<protein>
    <submittedName>
        <fullName evidence="1">Uncharacterized protein</fullName>
    </submittedName>
</protein>